<dbReference type="EMBL" id="JAWJWF010000046">
    <property type="protein sequence ID" value="KAK6624429.1"/>
    <property type="molecule type" value="Genomic_DNA"/>
</dbReference>
<feature type="signal peptide" evidence="1">
    <location>
        <begin position="1"/>
        <end position="30"/>
    </location>
</feature>
<protein>
    <recommendedName>
        <fullName evidence="4">Secreted protein</fullName>
    </recommendedName>
</protein>
<gene>
    <name evidence="2" type="ORF">RUM44_011288</name>
</gene>
<proteinExistence type="predicted"/>
<name>A0ABR1APM8_POLSC</name>
<sequence length="164" mass="19550">MLRKIEKSYQVSWIFLLALLPLMVRLEVDATPILTGFSSTTEKAPRNLNLGTTPEDNQKISPFQERNNGDDDFGLVEVKENEIPEGVEVYVSEYPAEVLPEDGEILKTDSNIVFRPLFRYRSKQEALRRTTNGANRRYFISKRQYRHAYHPYHPYYYRRYYYYY</sequence>
<evidence type="ECO:0008006" key="4">
    <source>
        <dbReference type="Google" id="ProtNLM"/>
    </source>
</evidence>
<feature type="chain" id="PRO_5046772994" description="Secreted protein" evidence="1">
    <location>
        <begin position="31"/>
        <end position="164"/>
    </location>
</feature>
<dbReference type="Proteomes" id="UP001359485">
    <property type="component" value="Unassembled WGS sequence"/>
</dbReference>
<accession>A0ABR1APM8</accession>
<comment type="caution">
    <text evidence="2">The sequence shown here is derived from an EMBL/GenBank/DDBJ whole genome shotgun (WGS) entry which is preliminary data.</text>
</comment>
<evidence type="ECO:0000313" key="3">
    <source>
        <dbReference type="Proteomes" id="UP001359485"/>
    </source>
</evidence>
<evidence type="ECO:0000256" key="1">
    <source>
        <dbReference type="SAM" id="SignalP"/>
    </source>
</evidence>
<keyword evidence="3" id="KW-1185">Reference proteome</keyword>
<evidence type="ECO:0000313" key="2">
    <source>
        <dbReference type="EMBL" id="KAK6624429.1"/>
    </source>
</evidence>
<keyword evidence="1" id="KW-0732">Signal</keyword>
<reference evidence="2 3" key="1">
    <citation type="submission" date="2023-09" db="EMBL/GenBank/DDBJ databases">
        <title>Genomes of two closely related lineages of the louse Polyplax serrata with different host specificities.</title>
        <authorList>
            <person name="Martinu J."/>
            <person name="Tarabai H."/>
            <person name="Stefka J."/>
            <person name="Hypsa V."/>
        </authorList>
    </citation>
    <scope>NUCLEOTIDE SEQUENCE [LARGE SCALE GENOMIC DNA]</scope>
    <source>
        <strain evidence="2">98ZLc_SE</strain>
    </source>
</reference>
<organism evidence="2 3">
    <name type="scientific">Polyplax serrata</name>
    <name type="common">Common mouse louse</name>
    <dbReference type="NCBI Taxonomy" id="468196"/>
    <lineage>
        <taxon>Eukaryota</taxon>
        <taxon>Metazoa</taxon>
        <taxon>Ecdysozoa</taxon>
        <taxon>Arthropoda</taxon>
        <taxon>Hexapoda</taxon>
        <taxon>Insecta</taxon>
        <taxon>Pterygota</taxon>
        <taxon>Neoptera</taxon>
        <taxon>Paraneoptera</taxon>
        <taxon>Psocodea</taxon>
        <taxon>Troctomorpha</taxon>
        <taxon>Phthiraptera</taxon>
        <taxon>Anoplura</taxon>
        <taxon>Polyplacidae</taxon>
        <taxon>Polyplax</taxon>
    </lineage>
</organism>